<dbReference type="KEGG" id="adl:AURDEDRAFT_176671"/>
<dbReference type="AlphaFoldDB" id="J0D603"/>
<dbReference type="EMBL" id="JH687968">
    <property type="protein sequence ID" value="EJD34277.1"/>
    <property type="molecule type" value="Genomic_DNA"/>
</dbReference>
<sequence length="518" mass="57765">MAVTRSRAVAFRIQKLALPEELTLAILKCLPLDELWTAAHVSRRFYALALDAGLRIHRDIAWTIDSGHVSELNEFKDVLEHVKQKGMPPLSLDLWTYFPGEDSIHRASIYENASSGADDILPVITAALPFLVHLSIKLPDHFRAHLDAALCHPAPLLRTLHFECSMPDEPSPPLPCNLFAGLAPQLRRVSCTDIILSDLSVTAFQAVDHAYFSYKNRFPAVHIRLLFPRVTSLHLRLSMVGNAASLPECFDLRGLALHSLTIQGRDYSLLQESVQRSIDLSTIPAVRAISGTITWSESLWTKDPAMISMRISVDPEHRGDLSVMVIPEHRRWRRLYRVVLGFVNGAIPVTGLPSLSTRLTYLRLDAALLRAFLTLAIPYSELRNLHIDVQSTGLGDYLALKPPDYDLYRDVQSFESEIPHDAGGIRSPCSALEEITLFALDAPISDADSRRVAFLLRALGQFERAKNERAALALVGIRFAEPAARALLSQTVSRILTYAFAGRGSREDHDKGLWDHAF</sequence>
<keyword evidence="3" id="KW-1185">Reference proteome</keyword>
<dbReference type="InterPro" id="IPR001810">
    <property type="entry name" value="F-box_dom"/>
</dbReference>
<dbReference type="CDD" id="cd09917">
    <property type="entry name" value="F-box_SF"/>
    <property type="match status" value="1"/>
</dbReference>
<dbReference type="InterPro" id="IPR036047">
    <property type="entry name" value="F-box-like_dom_sf"/>
</dbReference>
<evidence type="ECO:0000259" key="1">
    <source>
        <dbReference type="PROSITE" id="PS50181"/>
    </source>
</evidence>
<accession>J0D603</accession>
<feature type="domain" description="F-box" evidence="1">
    <location>
        <begin position="12"/>
        <end position="60"/>
    </location>
</feature>
<proteinExistence type="predicted"/>
<name>J0D603_AURST</name>
<dbReference type="Proteomes" id="UP000006514">
    <property type="component" value="Unassembled WGS sequence"/>
</dbReference>
<organism evidence="2 3">
    <name type="scientific">Auricularia subglabra (strain TFB-10046 / SS5)</name>
    <name type="common">White-rot fungus</name>
    <name type="synonym">Auricularia delicata (strain TFB10046)</name>
    <dbReference type="NCBI Taxonomy" id="717982"/>
    <lineage>
        <taxon>Eukaryota</taxon>
        <taxon>Fungi</taxon>
        <taxon>Dikarya</taxon>
        <taxon>Basidiomycota</taxon>
        <taxon>Agaricomycotina</taxon>
        <taxon>Agaricomycetes</taxon>
        <taxon>Auriculariales</taxon>
        <taxon>Auriculariaceae</taxon>
        <taxon>Auricularia</taxon>
    </lineage>
</organism>
<evidence type="ECO:0000313" key="3">
    <source>
        <dbReference type="Proteomes" id="UP000006514"/>
    </source>
</evidence>
<reference evidence="3" key="1">
    <citation type="journal article" date="2012" name="Science">
        <title>The Paleozoic origin of enzymatic lignin decomposition reconstructed from 31 fungal genomes.</title>
        <authorList>
            <person name="Floudas D."/>
            <person name="Binder M."/>
            <person name="Riley R."/>
            <person name="Barry K."/>
            <person name="Blanchette R.A."/>
            <person name="Henrissat B."/>
            <person name="Martinez A.T."/>
            <person name="Otillar R."/>
            <person name="Spatafora J.W."/>
            <person name="Yadav J.S."/>
            <person name="Aerts A."/>
            <person name="Benoit I."/>
            <person name="Boyd A."/>
            <person name="Carlson A."/>
            <person name="Copeland A."/>
            <person name="Coutinho P.M."/>
            <person name="de Vries R.P."/>
            <person name="Ferreira P."/>
            <person name="Findley K."/>
            <person name="Foster B."/>
            <person name="Gaskell J."/>
            <person name="Glotzer D."/>
            <person name="Gorecki P."/>
            <person name="Heitman J."/>
            <person name="Hesse C."/>
            <person name="Hori C."/>
            <person name="Igarashi K."/>
            <person name="Jurgens J.A."/>
            <person name="Kallen N."/>
            <person name="Kersten P."/>
            <person name="Kohler A."/>
            <person name="Kuees U."/>
            <person name="Kumar T.K.A."/>
            <person name="Kuo A."/>
            <person name="LaButti K."/>
            <person name="Larrondo L.F."/>
            <person name="Lindquist E."/>
            <person name="Ling A."/>
            <person name="Lombard V."/>
            <person name="Lucas S."/>
            <person name="Lundell T."/>
            <person name="Martin R."/>
            <person name="McLaughlin D.J."/>
            <person name="Morgenstern I."/>
            <person name="Morin E."/>
            <person name="Murat C."/>
            <person name="Nagy L.G."/>
            <person name="Nolan M."/>
            <person name="Ohm R.A."/>
            <person name="Patyshakuliyeva A."/>
            <person name="Rokas A."/>
            <person name="Ruiz-Duenas F.J."/>
            <person name="Sabat G."/>
            <person name="Salamov A."/>
            <person name="Samejima M."/>
            <person name="Schmutz J."/>
            <person name="Slot J.C."/>
            <person name="St John F."/>
            <person name="Stenlid J."/>
            <person name="Sun H."/>
            <person name="Sun S."/>
            <person name="Syed K."/>
            <person name="Tsang A."/>
            <person name="Wiebenga A."/>
            <person name="Young D."/>
            <person name="Pisabarro A."/>
            <person name="Eastwood D.C."/>
            <person name="Martin F."/>
            <person name="Cullen D."/>
            <person name="Grigoriev I.V."/>
            <person name="Hibbett D.S."/>
        </authorList>
    </citation>
    <scope>NUCLEOTIDE SEQUENCE [LARGE SCALE GENOMIC DNA]</scope>
    <source>
        <strain evidence="3">TFB10046</strain>
    </source>
</reference>
<dbReference type="InParanoid" id="J0D603"/>
<dbReference type="Pfam" id="PF12937">
    <property type="entry name" value="F-box-like"/>
    <property type="match status" value="1"/>
</dbReference>
<dbReference type="SUPFAM" id="SSF81383">
    <property type="entry name" value="F-box domain"/>
    <property type="match status" value="1"/>
</dbReference>
<dbReference type="Gene3D" id="1.20.1280.50">
    <property type="match status" value="1"/>
</dbReference>
<protein>
    <recommendedName>
        <fullName evidence="1">F-box domain-containing protein</fullName>
    </recommendedName>
</protein>
<dbReference type="PROSITE" id="PS50181">
    <property type="entry name" value="FBOX"/>
    <property type="match status" value="1"/>
</dbReference>
<gene>
    <name evidence="2" type="ORF">AURDEDRAFT_176671</name>
</gene>
<evidence type="ECO:0000313" key="2">
    <source>
        <dbReference type="EMBL" id="EJD34277.1"/>
    </source>
</evidence>